<comment type="caution">
    <text evidence="1">The sequence shown here is derived from an EMBL/GenBank/DDBJ whole genome shotgun (WGS) entry which is preliminary data.</text>
</comment>
<dbReference type="EMBL" id="DXDD01000026">
    <property type="protein sequence ID" value="HIY59470.1"/>
    <property type="molecule type" value="Genomic_DNA"/>
</dbReference>
<dbReference type="Proteomes" id="UP000824007">
    <property type="component" value="Unassembled WGS sequence"/>
</dbReference>
<organism evidence="1 2">
    <name type="scientific">Candidatus Eisenbergiella pullistercoris</name>
    <dbReference type="NCBI Taxonomy" id="2838555"/>
    <lineage>
        <taxon>Bacteria</taxon>
        <taxon>Bacillati</taxon>
        <taxon>Bacillota</taxon>
        <taxon>Clostridia</taxon>
        <taxon>Lachnospirales</taxon>
        <taxon>Lachnospiraceae</taxon>
        <taxon>Eisenbergiella</taxon>
    </lineage>
</organism>
<accession>A0A9D2C611</accession>
<protein>
    <submittedName>
        <fullName evidence="1">Uncharacterized protein</fullName>
    </submittedName>
</protein>
<reference evidence="1" key="2">
    <citation type="submission" date="2021-04" db="EMBL/GenBank/DDBJ databases">
        <authorList>
            <person name="Gilroy R."/>
        </authorList>
    </citation>
    <scope>NUCLEOTIDE SEQUENCE</scope>
    <source>
        <strain evidence="1">ChiSxjej3B15-24422</strain>
    </source>
</reference>
<name>A0A9D2C611_9FIRM</name>
<reference evidence="1" key="1">
    <citation type="journal article" date="2021" name="PeerJ">
        <title>Extensive microbial diversity within the chicken gut microbiome revealed by metagenomics and culture.</title>
        <authorList>
            <person name="Gilroy R."/>
            <person name="Ravi A."/>
            <person name="Getino M."/>
            <person name="Pursley I."/>
            <person name="Horton D.L."/>
            <person name="Alikhan N.F."/>
            <person name="Baker D."/>
            <person name="Gharbi K."/>
            <person name="Hall N."/>
            <person name="Watson M."/>
            <person name="Adriaenssens E.M."/>
            <person name="Foster-Nyarko E."/>
            <person name="Jarju S."/>
            <person name="Secka A."/>
            <person name="Antonio M."/>
            <person name="Oren A."/>
            <person name="Chaudhuri R.R."/>
            <person name="La Ragione R."/>
            <person name="Hildebrand F."/>
            <person name="Pallen M.J."/>
        </authorList>
    </citation>
    <scope>NUCLEOTIDE SEQUENCE</scope>
    <source>
        <strain evidence="1">ChiSxjej3B15-24422</strain>
    </source>
</reference>
<dbReference type="AlphaFoldDB" id="A0A9D2C611"/>
<gene>
    <name evidence="1" type="ORF">H9831_02130</name>
</gene>
<evidence type="ECO:0000313" key="2">
    <source>
        <dbReference type="Proteomes" id="UP000824007"/>
    </source>
</evidence>
<evidence type="ECO:0000313" key="1">
    <source>
        <dbReference type="EMBL" id="HIY59470.1"/>
    </source>
</evidence>
<sequence length="56" mass="6541">MLDFEAELKKFHPSLEVDEVEEAIYKHGLTDITDLLVEIEKDRRPQGAERNRGTEE</sequence>
<proteinExistence type="predicted"/>